<dbReference type="InterPro" id="IPR007184">
    <property type="entry name" value="Mannoside_phosphorylase"/>
</dbReference>
<proteinExistence type="inferred from homology"/>
<keyword evidence="1" id="KW-0328">Glycosyltransferase</keyword>
<dbReference type="CDD" id="cd08993">
    <property type="entry name" value="GH130"/>
    <property type="match status" value="1"/>
</dbReference>
<comment type="similarity">
    <text evidence="3">Belongs to the glycosyl hydrolase 130 family.</text>
</comment>
<reference evidence="4" key="1">
    <citation type="submission" date="2020-04" db="EMBL/GenBank/DDBJ databases">
        <authorList>
            <person name="Zhang T."/>
        </authorList>
    </citation>
    <scope>NUCLEOTIDE SEQUENCE</scope>
    <source>
        <strain evidence="4">HKST-UBA01</strain>
    </source>
</reference>
<accession>A0A956LXM6</accession>
<reference evidence="4" key="2">
    <citation type="journal article" date="2021" name="Microbiome">
        <title>Successional dynamics and alternative stable states in a saline activated sludge microbial community over 9 years.</title>
        <authorList>
            <person name="Wang Y."/>
            <person name="Ye J."/>
            <person name="Ju F."/>
            <person name="Liu L."/>
            <person name="Boyd J.A."/>
            <person name="Deng Y."/>
            <person name="Parks D.H."/>
            <person name="Jiang X."/>
            <person name="Yin X."/>
            <person name="Woodcroft B.J."/>
            <person name="Tyson G.W."/>
            <person name="Hugenholtz P."/>
            <person name="Polz M.F."/>
            <person name="Zhang T."/>
        </authorList>
    </citation>
    <scope>NUCLEOTIDE SEQUENCE</scope>
    <source>
        <strain evidence="4">HKST-UBA01</strain>
    </source>
</reference>
<evidence type="ECO:0000256" key="2">
    <source>
        <dbReference type="ARBA" id="ARBA00022679"/>
    </source>
</evidence>
<sequence>MKRSPHNPILTRADIPGVDPLVRDVTSVFNPGAVRCCSDAGVPDAAAIDAAATRTGMPSRKEGGSGHRDLLLLRVQTRGRETVLFLAESDDGVSFRVHPRLIEIDGIDRLRTRPFHVYDPRVTRIGDEIYVVLAADMESGCHLITARLTGASHLGRSGAAAPRLELIGITEDRESRNGVLFPERIGGRYCRLERPNARQLSSGVRTGDEVWLATSDDLVTWRLERPVFAGRPRYWDELVGSGPPPLKTREGWLHLYHGVATHLNASIYQAGVCLLDPEDPSKVIARGRNNILEPREIYETAGQVPNVVFPSGWIVDGRRDAGGCAPPDAVVRVYYGAADTCVAMAETTVAELLAECRLQ</sequence>
<protein>
    <submittedName>
        <fullName evidence="4">Glycoside hydrolase family 130 protein</fullName>
    </submittedName>
</protein>
<keyword evidence="2" id="KW-0808">Transferase</keyword>
<evidence type="ECO:0000256" key="3">
    <source>
        <dbReference type="ARBA" id="ARBA00024356"/>
    </source>
</evidence>
<dbReference type="Proteomes" id="UP000697710">
    <property type="component" value="Unassembled WGS sequence"/>
</dbReference>
<dbReference type="EMBL" id="JAGQHR010000030">
    <property type="protein sequence ID" value="MCA9726442.1"/>
    <property type="molecule type" value="Genomic_DNA"/>
</dbReference>
<dbReference type="Gene3D" id="2.115.10.20">
    <property type="entry name" value="Glycosyl hydrolase domain, family 43"/>
    <property type="match status" value="1"/>
</dbReference>
<evidence type="ECO:0000313" key="5">
    <source>
        <dbReference type="Proteomes" id="UP000697710"/>
    </source>
</evidence>
<dbReference type="PANTHER" id="PTHR34106">
    <property type="entry name" value="GLYCOSIDASE"/>
    <property type="match status" value="1"/>
</dbReference>
<dbReference type="Pfam" id="PF04041">
    <property type="entry name" value="Glyco_hydro_130"/>
    <property type="match status" value="1"/>
</dbReference>
<organism evidence="4 5">
    <name type="scientific">Eiseniibacteriota bacterium</name>
    <dbReference type="NCBI Taxonomy" id="2212470"/>
    <lineage>
        <taxon>Bacteria</taxon>
        <taxon>Candidatus Eiseniibacteriota</taxon>
    </lineage>
</organism>
<evidence type="ECO:0000256" key="1">
    <source>
        <dbReference type="ARBA" id="ARBA00022676"/>
    </source>
</evidence>
<comment type="caution">
    <text evidence="4">The sequence shown here is derived from an EMBL/GenBank/DDBJ whole genome shotgun (WGS) entry which is preliminary data.</text>
</comment>
<dbReference type="GO" id="GO:0016757">
    <property type="term" value="F:glycosyltransferase activity"/>
    <property type="evidence" value="ECO:0007669"/>
    <property type="project" value="UniProtKB-KW"/>
</dbReference>
<dbReference type="InterPro" id="IPR023296">
    <property type="entry name" value="Glyco_hydro_beta-prop_sf"/>
</dbReference>
<dbReference type="SUPFAM" id="SSF75005">
    <property type="entry name" value="Arabinanase/levansucrase/invertase"/>
    <property type="match status" value="1"/>
</dbReference>
<dbReference type="PANTHER" id="PTHR34106:SF5">
    <property type="entry name" value="GLYCOSIDASE"/>
    <property type="match status" value="1"/>
</dbReference>
<dbReference type="AlphaFoldDB" id="A0A956LXM6"/>
<dbReference type="GO" id="GO:0016787">
    <property type="term" value="F:hydrolase activity"/>
    <property type="evidence" value="ECO:0007669"/>
    <property type="project" value="UniProtKB-KW"/>
</dbReference>
<name>A0A956LXM6_UNCEI</name>
<evidence type="ECO:0000313" key="4">
    <source>
        <dbReference type="EMBL" id="MCA9726442.1"/>
    </source>
</evidence>
<gene>
    <name evidence="4" type="ORF">KC729_02090</name>
</gene>
<keyword evidence="4" id="KW-0378">Hydrolase</keyword>